<keyword evidence="9" id="KW-0505">Motor protein</keyword>
<evidence type="ECO:0000256" key="1">
    <source>
        <dbReference type="ARBA" id="ARBA00004430"/>
    </source>
</evidence>
<dbReference type="FunFam" id="2.130.10.10:FF:000584">
    <property type="entry name" value="Dynein intermediate chain 2"/>
    <property type="match status" value="1"/>
</dbReference>
<keyword evidence="7" id="KW-0243">Dynein</keyword>
<evidence type="ECO:0000256" key="2">
    <source>
        <dbReference type="ARBA" id="ARBA00011059"/>
    </source>
</evidence>
<keyword evidence="11" id="KW-0966">Cell projection</keyword>
<evidence type="ECO:0000256" key="7">
    <source>
        <dbReference type="ARBA" id="ARBA00023017"/>
    </source>
</evidence>
<gene>
    <name evidence="12" type="ORF">EWB00_010373</name>
</gene>
<proteinExistence type="inferred from homology"/>
<dbReference type="AlphaFoldDB" id="A0A4Z2DP04"/>
<dbReference type="Gene3D" id="2.130.10.10">
    <property type="entry name" value="YVTN repeat-like/Quinoprotein amine dehydrogenase"/>
    <property type="match status" value="2"/>
</dbReference>
<dbReference type="GO" id="GO:0036158">
    <property type="term" value="P:outer dynein arm assembly"/>
    <property type="evidence" value="ECO:0007669"/>
    <property type="project" value="TreeGrafter"/>
</dbReference>
<evidence type="ECO:0000313" key="13">
    <source>
        <dbReference type="Proteomes" id="UP000311919"/>
    </source>
</evidence>
<dbReference type="OrthoDB" id="366230at2759"/>
<dbReference type="InterPro" id="IPR015943">
    <property type="entry name" value="WD40/YVTN_repeat-like_dom_sf"/>
</dbReference>
<keyword evidence="6" id="KW-0677">Repeat</keyword>
<dbReference type="InterPro" id="IPR036322">
    <property type="entry name" value="WD40_repeat_dom_sf"/>
</dbReference>
<keyword evidence="4" id="KW-0853">WD repeat</keyword>
<dbReference type="GO" id="GO:0036157">
    <property type="term" value="C:outer dynein arm"/>
    <property type="evidence" value="ECO:0007669"/>
    <property type="project" value="TreeGrafter"/>
</dbReference>
<protein>
    <submittedName>
        <fullName evidence="12">Dynein intermediate chain 3, ciliary isoform 3</fullName>
    </submittedName>
</protein>
<evidence type="ECO:0000256" key="5">
    <source>
        <dbReference type="ARBA" id="ARBA00022701"/>
    </source>
</evidence>
<evidence type="ECO:0000256" key="11">
    <source>
        <dbReference type="ARBA" id="ARBA00023273"/>
    </source>
</evidence>
<keyword evidence="10" id="KW-0206">Cytoskeleton</keyword>
<dbReference type="GO" id="GO:0045503">
    <property type="term" value="F:dynein light chain binding"/>
    <property type="evidence" value="ECO:0007669"/>
    <property type="project" value="TreeGrafter"/>
</dbReference>
<evidence type="ECO:0000256" key="9">
    <source>
        <dbReference type="ARBA" id="ARBA00023175"/>
    </source>
</evidence>
<keyword evidence="3" id="KW-0963">Cytoplasm</keyword>
<accession>A0A4Z2DP04</accession>
<comment type="caution">
    <text evidence="12">The sequence shown here is derived from an EMBL/GenBank/DDBJ whole genome shotgun (WGS) entry which is preliminary data.</text>
</comment>
<dbReference type="InterPro" id="IPR001680">
    <property type="entry name" value="WD40_rpt"/>
</dbReference>
<dbReference type="PANTHER" id="PTHR12442:SF7">
    <property type="entry name" value="DYNEIN AXONEMAL INTERMEDIATE CHAIN 2"/>
    <property type="match status" value="1"/>
</dbReference>
<dbReference type="STRING" id="6182.A0A4Z2DP04"/>
<dbReference type="SMART" id="SM00320">
    <property type="entry name" value="WD40"/>
    <property type="match status" value="5"/>
</dbReference>
<dbReference type="SUPFAM" id="SSF50978">
    <property type="entry name" value="WD40 repeat-like"/>
    <property type="match status" value="1"/>
</dbReference>
<comment type="subcellular location">
    <subcellularLocation>
        <location evidence="1">Cytoplasm</location>
        <location evidence="1">Cytoskeleton</location>
        <location evidence="1">Cilium axoneme</location>
    </subcellularLocation>
</comment>
<dbReference type="PANTHER" id="PTHR12442">
    <property type="entry name" value="DYNEIN INTERMEDIATE CHAIN"/>
    <property type="match status" value="1"/>
</dbReference>
<evidence type="ECO:0000256" key="4">
    <source>
        <dbReference type="ARBA" id="ARBA00022574"/>
    </source>
</evidence>
<dbReference type="EMBL" id="SKCS01000079">
    <property type="protein sequence ID" value="TNN18241.1"/>
    <property type="molecule type" value="Genomic_DNA"/>
</dbReference>
<dbReference type="GO" id="GO:0003341">
    <property type="term" value="P:cilium movement"/>
    <property type="evidence" value="ECO:0007669"/>
    <property type="project" value="TreeGrafter"/>
</dbReference>
<organism evidence="12 13">
    <name type="scientific">Schistosoma japonicum</name>
    <name type="common">Blood fluke</name>
    <dbReference type="NCBI Taxonomy" id="6182"/>
    <lineage>
        <taxon>Eukaryota</taxon>
        <taxon>Metazoa</taxon>
        <taxon>Spiralia</taxon>
        <taxon>Lophotrochozoa</taxon>
        <taxon>Platyhelminthes</taxon>
        <taxon>Trematoda</taxon>
        <taxon>Digenea</taxon>
        <taxon>Strigeidida</taxon>
        <taxon>Schistosomatoidea</taxon>
        <taxon>Schistosomatidae</taxon>
        <taxon>Schistosoma</taxon>
    </lineage>
</organism>
<keyword evidence="8" id="KW-0969">Cilium</keyword>
<dbReference type="Proteomes" id="UP000311919">
    <property type="component" value="Unassembled WGS sequence"/>
</dbReference>
<evidence type="ECO:0000256" key="10">
    <source>
        <dbReference type="ARBA" id="ARBA00023212"/>
    </source>
</evidence>
<comment type="similarity">
    <text evidence="2">Belongs to the dynein intermediate chain family.</text>
</comment>
<evidence type="ECO:0000256" key="3">
    <source>
        <dbReference type="ARBA" id="ARBA00022490"/>
    </source>
</evidence>
<keyword evidence="5" id="KW-0493">Microtubule</keyword>
<keyword evidence="13" id="KW-1185">Reference proteome</keyword>
<evidence type="ECO:0000256" key="6">
    <source>
        <dbReference type="ARBA" id="ARBA00022737"/>
    </source>
</evidence>
<dbReference type="InterPro" id="IPR050687">
    <property type="entry name" value="Dynein_IC"/>
</dbReference>
<sequence>MEINYVYAKKRSEFGRQCTFTDKNAEMIVEIPPDGEFLRKFAQMNPIDKGIQCSQEMSEHEANTGRYRLETRGMNHTEGGWPKDVNPQEHDQVARYRKKVEKEDIYIATVYKLGITMEHCIKQNNALNIYENYFDDLDCCASEDSSSARTINVLKDMNEYKRSVAYISWYTEGPTKLAVAYCNTDFQSSQSLVNDSYIWDLMNPNRPELILKPVSPLVCIEYNPKDSHTLIGGCYNGQLAFWDRRRGPLPVELSPVENSHRDPVWKAIWIQSKTGTECFSAGTDGQVLWWDVRKMCEPTEFLYIDPTKKQDLSCAQGVYALEYEPTIPTKFMVGTEQGTIISCNRKGKTPAEKIVAVYPGHIGPVYALQRNPFFSKNFLSIGDWTARIWSEDVRESPIIWTPNRDHGLSDGCWSPVRPGVFFTARLDGTLSIWDIIFKQDQPALNIQICEEPLHCLKIQEQGRLIATGSHSGVCTILELSEGFWNQPKNERSLVTAMFERETHREKILESRSREIKLRKTKAQGADETAAVGEEELDTKQVINSTEQQFFETIERKHKEHEIKEKFAMESAQTVKNKQDDIFLEEEEEHLISSDDEQSAVEISEQEVMQAEAVESNETIQP</sequence>
<dbReference type="GO" id="GO:0005874">
    <property type="term" value="C:microtubule"/>
    <property type="evidence" value="ECO:0007669"/>
    <property type="project" value="UniProtKB-KW"/>
</dbReference>
<reference evidence="12 13" key="1">
    <citation type="submission" date="2019-03" db="EMBL/GenBank/DDBJ databases">
        <title>An improved genome assembly of the fluke Schistosoma japonicum.</title>
        <authorList>
            <person name="Hu W."/>
            <person name="Luo F."/>
            <person name="Yin M."/>
            <person name="Mo X."/>
            <person name="Sun C."/>
            <person name="Wu Q."/>
            <person name="Zhu B."/>
            <person name="Xiang M."/>
            <person name="Wang J."/>
            <person name="Wang Y."/>
            <person name="Zhang T."/>
            <person name="Xu B."/>
            <person name="Zheng H."/>
            <person name="Feng Z."/>
        </authorList>
    </citation>
    <scope>NUCLEOTIDE SEQUENCE [LARGE SCALE GENOMIC DNA]</scope>
    <source>
        <strain evidence="12">HuSjv2</strain>
        <tissue evidence="12">Worms</tissue>
    </source>
</reference>
<evidence type="ECO:0000313" key="12">
    <source>
        <dbReference type="EMBL" id="TNN18241.1"/>
    </source>
</evidence>
<evidence type="ECO:0000256" key="8">
    <source>
        <dbReference type="ARBA" id="ARBA00023069"/>
    </source>
</evidence>
<dbReference type="GO" id="GO:0045504">
    <property type="term" value="F:dynein heavy chain binding"/>
    <property type="evidence" value="ECO:0007669"/>
    <property type="project" value="TreeGrafter"/>
</dbReference>
<name>A0A4Z2DP04_SCHJA</name>